<dbReference type="GO" id="GO:0005737">
    <property type="term" value="C:cytoplasm"/>
    <property type="evidence" value="ECO:0007669"/>
    <property type="project" value="TreeGrafter"/>
</dbReference>
<proteinExistence type="predicted"/>
<dbReference type="Proteomes" id="UP000231960">
    <property type="component" value="Unassembled WGS sequence"/>
</dbReference>
<dbReference type="OrthoDB" id="9773828at2"/>
<organism evidence="3 4">
    <name type="scientific">Avrilella dinanensis</name>
    <dbReference type="NCBI Taxonomy" id="2008672"/>
    <lineage>
        <taxon>Bacteria</taxon>
        <taxon>Pseudomonadati</taxon>
        <taxon>Bacteroidota</taxon>
        <taxon>Flavobacteriia</taxon>
        <taxon>Flavobacteriales</taxon>
        <taxon>Flavobacteriaceae</taxon>
        <taxon>Avrilella</taxon>
    </lineage>
</organism>
<keyword evidence="1" id="KW-0560">Oxidoreductase</keyword>
<evidence type="ECO:0000313" key="3">
    <source>
        <dbReference type="EMBL" id="PJR04106.1"/>
    </source>
</evidence>
<dbReference type="InterPro" id="IPR050791">
    <property type="entry name" value="Aldo-Keto_reductase"/>
</dbReference>
<evidence type="ECO:0000259" key="2">
    <source>
        <dbReference type="Pfam" id="PF00248"/>
    </source>
</evidence>
<dbReference type="AlphaFoldDB" id="A0A2M9R5G8"/>
<dbReference type="EMBL" id="NIPO01000001">
    <property type="protein sequence ID" value="PJR04106.1"/>
    <property type="molecule type" value="Genomic_DNA"/>
</dbReference>
<evidence type="ECO:0000313" key="4">
    <source>
        <dbReference type="Proteomes" id="UP000231960"/>
    </source>
</evidence>
<dbReference type="RefSeq" id="WP_100677670.1">
    <property type="nucleotide sequence ID" value="NZ_NIPO01000001.1"/>
</dbReference>
<dbReference type="InterPro" id="IPR023210">
    <property type="entry name" value="NADP_OxRdtase_dom"/>
</dbReference>
<sequence length="314" mass="34961">MEKRKLGLSGPEVSVIGLGCMNMSHGYGNNVEQKDMIKLIHYALDHGVTMFDTAEMYGPFTNEELLGDAFKDKQGQAIIATKFGFDYDPKTNDILGLSSHPDHIRKSVEGSLRRLKTDRIDLLYQHRVDPNVPMEDVAGTVKELINEGKVGYFGLSAADEDSIRKAHAVHPVTVLQSEYSLWSRDIEKAIFPTLKELGIGFVAYGPLGHGLLTGKIDATTKFAVNDIRNRFPQFSEESRKKNQSVFSLFSEFAATKEITPAQLALAWIINKHSEFVPIPGTTKLARLEENIDAAQVILSQEEISQIEQIVQVNN</sequence>
<dbReference type="GO" id="GO:0016491">
    <property type="term" value="F:oxidoreductase activity"/>
    <property type="evidence" value="ECO:0007669"/>
    <property type="project" value="UniProtKB-KW"/>
</dbReference>
<protein>
    <submittedName>
        <fullName evidence="3">Aldo/keto reductase</fullName>
    </submittedName>
</protein>
<dbReference type="Pfam" id="PF00248">
    <property type="entry name" value="Aldo_ket_red"/>
    <property type="match status" value="1"/>
</dbReference>
<dbReference type="SUPFAM" id="SSF51430">
    <property type="entry name" value="NAD(P)-linked oxidoreductase"/>
    <property type="match status" value="1"/>
</dbReference>
<feature type="domain" description="NADP-dependent oxidoreductase" evidence="2">
    <location>
        <begin position="16"/>
        <end position="310"/>
    </location>
</feature>
<dbReference type="PANTHER" id="PTHR43625">
    <property type="entry name" value="AFLATOXIN B1 ALDEHYDE REDUCTASE"/>
    <property type="match status" value="1"/>
</dbReference>
<evidence type="ECO:0000256" key="1">
    <source>
        <dbReference type="ARBA" id="ARBA00023002"/>
    </source>
</evidence>
<dbReference type="PANTHER" id="PTHR43625:SF77">
    <property type="entry name" value="ALDO-KETO REDUCTASE"/>
    <property type="match status" value="1"/>
</dbReference>
<dbReference type="InterPro" id="IPR036812">
    <property type="entry name" value="NAD(P)_OxRdtase_dom_sf"/>
</dbReference>
<comment type="caution">
    <text evidence="3">The sequence shown here is derived from an EMBL/GenBank/DDBJ whole genome shotgun (WGS) entry which is preliminary data.</text>
</comment>
<dbReference type="CDD" id="cd19078">
    <property type="entry name" value="AKR_AKR13C1_2"/>
    <property type="match status" value="1"/>
</dbReference>
<gene>
    <name evidence="3" type="ORF">CDL10_05880</name>
</gene>
<dbReference type="Gene3D" id="3.20.20.100">
    <property type="entry name" value="NADP-dependent oxidoreductase domain"/>
    <property type="match status" value="1"/>
</dbReference>
<reference evidence="3 4" key="1">
    <citation type="submission" date="2017-06" db="EMBL/GenBank/DDBJ databases">
        <title>Description of Avrilella dinanensis gen. nov. sp. nov.</title>
        <authorList>
            <person name="Leyer C."/>
            <person name="Sassi M."/>
            <person name="Minet J."/>
            <person name="Kayal S."/>
            <person name="Cattoir V."/>
        </authorList>
    </citation>
    <scope>NUCLEOTIDE SEQUENCE [LARGE SCALE GENOMIC DNA]</scope>
    <source>
        <strain evidence="3 4">UR159</strain>
    </source>
</reference>
<keyword evidence="4" id="KW-1185">Reference proteome</keyword>
<accession>A0A2M9R5G8</accession>
<name>A0A2M9R5G8_9FLAO</name>